<dbReference type="Pfam" id="PF02604">
    <property type="entry name" value="PhdYeFM_antitox"/>
    <property type="match status" value="1"/>
</dbReference>
<evidence type="ECO:0000256" key="1">
    <source>
        <dbReference type="ARBA" id="ARBA00009981"/>
    </source>
</evidence>
<dbReference type="HOGENOM" id="CLU_155837_1_0_4"/>
<name>Q1LA07_CUPMC</name>
<dbReference type="SUPFAM" id="SSF143120">
    <property type="entry name" value="YefM-like"/>
    <property type="match status" value="1"/>
</dbReference>
<dbReference type="PANTHER" id="PTHR33713:SF6">
    <property type="entry name" value="ANTITOXIN YEFM"/>
    <property type="match status" value="1"/>
</dbReference>
<evidence type="ECO:0000313" key="3">
    <source>
        <dbReference type="EMBL" id="ABF13019.1"/>
    </source>
</evidence>
<dbReference type="InterPro" id="IPR036165">
    <property type="entry name" value="YefM-like_sf"/>
</dbReference>
<reference evidence="4" key="1">
    <citation type="journal article" date="2010" name="PLoS ONE">
        <title>The complete genome sequence of Cupriavidus metallidurans strain CH34, a master survivalist in harsh and anthropogenic environments.</title>
        <authorList>
            <person name="Janssen P.J."/>
            <person name="Van Houdt R."/>
            <person name="Moors H."/>
            <person name="Monsieurs P."/>
            <person name="Morin N."/>
            <person name="Michaux A."/>
            <person name="Benotmane M.A."/>
            <person name="Leys N."/>
            <person name="Vallaeys T."/>
            <person name="Lapidus A."/>
            <person name="Monchy S."/>
            <person name="Medigue C."/>
            <person name="Taghavi S."/>
            <person name="McCorkle S."/>
            <person name="Dunn J."/>
            <person name="van der Lelie D."/>
            <person name="Mergeay M."/>
        </authorList>
    </citation>
    <scope>NUCLEOTIDE SEQUENCE [LARGE SCALE GENOMIC DNA]</scope>
    <source>
        <strain evidence="4">ATCC 43123 / DSM 2839 / NBRC 102507 / CH34</strain>
    </source>
</reference>
<sequence>MSRIDPMKSMALSVVRADFEKTIVSVCKNSEPLVIKRRRGAPVVLMSLQAYESIQETLHLLGTEKNATRLRESITEFRASQPRRKGTRQYP</sequence>
<evidence type="ECO:0000313" key="4">
    <source>
        <dbReference type="Proteomes" id="UP000002429"/>
    </source>
</evidence>
<dbReference type="Gene3D" id="3.40.1620.10">
    <property type="entry name" value="YefM-like domain"/>
    <property type="match status" value="1"/>
</dbReference>
<proteinExistence type="inferred from homology"/>
<dbReference type="PANTHER" id="PTHR33713">
    <property type="entry name" value="ANTITOXIN YAFN-RELATED"/>
    <property type="match status" value="1"/>
</dbReference>
<dbReference type="EMBL" id="CP000354">
    <property type="protein sequence ID" value="ABF13019.1"/>
    <property type="molecule type" value="Genomic_DNA"/>
</dbReference>
<gene>
    <name evidence="3" type="primary">stbD</name>
    <name evidence="3" type="ordered locus">Rmet_6160</name>
</gene>
<comment type="function">
    <text evidence="2">Antitoxin component of a type II toxin-antitoxin (TA) system.</text>
</comment>
<organism evidence="3 4">
    <name type="scientific">Cupriavidus metallidurans (strain ATCC 43123 / DSM 2839 / NBRC 102507 / CH34)</name>
    <name type="common">Ralstonia metallidurans</name>
    <dbReference type="NCBI Taxonomy" id="266264"/>
    <lineage>
        <taxon>Bacteria</taxon>
        <taxon>Pseudomonadati</taxon>
        <taxon>Pseudomonadota</taxon>
        <taxon>Betaproteobacteria</taxon>
        <taxon>Burkholderiales</taxon>
        <taxon>Burkholderiaceae</taxon>
        <taxon>Cupriavidus</taxon>
    </lineage>
</organism>
<dbReference type="InterPro" id="IPR051405">
    <property type="entry name" value="phD/YefM_antitoxin"/>
</dbReference>
<evidence type="ECO:0000256" key="2">
    <source>
        <dbReference type="RuleBase" id="RU362080"/>
    </source>
</evidence>
<dbReference type="Proteomes" id="UP000002429">
    <property type="component" value="Plasmid pMOL30"/>
</dbReference>
<comment type="similarity">
    <text evidence="1 2">Belongs to the phD/YefM antitoxin family.</text>
</comment>
<dbReference type="AlphaFoldDB" id="Q1LA07"/>
<dbReference type="Gene3D" id="6.10.250.330">
    <property type="match status" value="1"/>
</dbReference>
<keyword evidence="4" id="KW-1185">Reference proteome</keyword>
<accession>Q1LA07</accession>
<dbReference type="KEGG" id="rme:Rmet_6160"/>
<protein>
    <recommendedName>
        <fullName evidence="2">Antitoxin</fullName>
    </recommendedName>
</protein>
<dbReference type="InterPro" id="IPR006442">
    <property type="entry name" value="Antitoxin_Phd/YefM"/>
</dbReference>
<keyword evidence="3" id="KW-0614">Plasmid</keyword>
<geneLocation type="plasmid" evidence="3 4">
    <name>pMOL30</name>
</geneLocation>